<organism evidence="2 3">
    <name type="scientific">Agrobacterium deltaense NCPPB 1641</name>
    <dbReference type="NCBI Taxonomy" id="1183425"/>
    <lineage>
        <taxon>Bacteria</taxon>
        <taxon>Pseudomonadati</taxon>
        <taxon>Pseudomonadota</taxon>
        <taxon>Alphaproteobacteria</taxon>
        <taxon>Hyphomicrobiales</taxon>
        <taxon>Rhizobiaceae</taxon>
        <taxon>Rhizobium/Agrobacterium group</taxon>
        <taxon>Agrobacterium</taxon>
    </lineage>
</organism>
<keyword evidence="3" id="KW-1185">Reference proteome</keyword>
<sequence length="310" mass="32918">MAPLISTNLQSLREDLADIISDISPSSTPVLSSIGKTNATQEYHQFLTDTLAPANKDNAAPEGAPAPTTTLNGPTKIGNHTQIFRKVVDVSNSTIASKTAGAKDEFLRQVVKAGKELKLDMEASIVSDNASVGGSTRKSAGMGAWISTNAMHGAGGSTPGFASAIVGDVVDGTTRPLTEDLFNDMIEEIYGHTDTDELRVIAPPKLKKAISQFDANATKYNVSATKKLTNTVDIYVNDFSVLNIGLSRYLKSTSIIAYNPELWAWASLRPITKIDLAVTGDAKNMMLVTEGTLESRNETGNGKLADVTAV</sequence>
<evidence type="ECO:0000313" key="2">
    <source>
        <dbReference type="EMBL" id="CVI61025.1"/>
    </source>
</evidence>
<comment type="caution">
    <text evidence="2">The sequence shown here is derived from an EMBL/GenBank/DDBJ whole genome shotgun (WGS) entry which is preliminary data.</text>
</comment>
<evidence type="ECO:0000313" key="3">
    <source>
        <dbReference type="Proteomes" id="UP000192140"/>
    </source>
</evidence>
<dbReference type="RefSeq" id="WP_080854662.1">
    <property type="nucleotide sequence ID" value="NZ_LT009776.1"/>
</dbReference>
<reference evidence="2" key="1">
    <citation type="submission" date="2016-01" db="EMBL/GenBank/DDBJ databases">
        <authorList>
            <person name="Regsiter A."/>
            <person name="william w."/>
        </authorList>
    </citation>
    <scope>NUCLEOTIDE SEQUENCE</scope>
    <source>
        <strain evidence="2">NCPPB 1641</strain>
    </source>
</reference>
<dbReference type="Pfam" id="PF17236">
    <property type="entry name" value="SU10_MCP"/>
    <property type="match status" value="1"/>
</dbReference>
<proteinExistence type="predicted"/>
<evidence type="ECO:0000256" key="1">
    <source>
        <dbReference type="SAM" id="MobiDB-lite"/>
    </source>
</evidence>
<dbReference type="AlphaFoldDB" id="A0A1S7U2E2"/>
<accession>A0A1S7U2E2</accession>
<dbReference type="InterPro" id="IPR035198">
    <property type="entry name" value="SU10_MCP"/>
</dbReference>
<protein>
    <submittedName>
        <fullName evidence="2">Uncharacterized protein</fullName>
    </submittedName>
</protein>
<feature type="compositionally biased region" description="Low complexity" evidence="1">
    <location>
        <begin position="60"/>
        <end position="70"/>
    </location>
</feature>
<dbReference type="EMBL" id="FCNP01000035">
    <property type="protein sequence ID" value="CVI61025.1"/>
    <property type="molecule type" value="Genomic_DNA"/>
</dbReference>
<dbReference type="Proteomes" id="UP000192140">
    <property type="component" value="Unassembled WGS sequence"/>
</dbReference>
<gene>
    <name evidence="2" type="ORF">AGR7A_Lc140069</name>
</gene>
<feature type="region of interest" description="Disordered" evidence="1">
    <location>
        <begin position="54"/>
        <end position="77"/>
    </location>
</feature>
<name>A0A1S7U2E2_9HYPH</name>